<protein>
    <recommendedName>
        <fullName evidence="3">MORN repeat variant</fullName>
    </recommendedName>
</protein>
<gene>
    <name evidence="1" type="ORF">ACFSTE_15715</name>
</gene>
<sequence>MKTFDIETFEKNKIDNEYKIVTKDSTIIKQGLWHSGYEEIISYKGSYIQTYNKYYKTGILKLTGDFYSNDFEKGVWKEYDEQGNLIKETDYDAPYKFTWEDVLKLIKERKIDMSHEQFRVIRGSSEKGTSWAIVYDKP</sequence>
<evidence type="ECO:0000313" key="1">
    <source>
        <dbReference type="EMBL" id="MFD2592285.1"/>
    </source>
</evidence>
<accession>A0ABW5NA30</accession>
<dbReference type="EMBL" id="JBHULX010000031">
    <property type="protein sequence ID" value="MFD2592285.1"/>
    <property type="molecule type" value="Genomic_DNA"/>
</dbReference>
<evidence type="ECO:0008006" key="3">
    <source>
        <dbReference type="Google" id="ProtNLM"/>
    </source>
</evidence>
<dbReference type="Proteomes" id="UP001597459">
    <property type="component" value="Unassembled WGS sequence"/>
</dbReference>
<comment type="caution">
    <text evidence="1">The sequence shown here is derived from an EMBL/GenBank/DDBJ whole genome shotgun (WGS) entry which is preliminary data.</text>
</comment>
<proteinExistence type="predicted"/>
<evidence type="ECO:0000313" key="2">
    <source>
        <dbReference type="Proteomes" id="UP001597459"/>
    </source>
</evidence>
<reference evidence="2" key="1">
    <citation type="journal article" date="2019" name="Int. J. Syst. Evol. Microbiol.">
        <title>The Global Catalogue of Microorganisms (GCM) 10K type strain sequencing project: providing services to taxonomists for standard genome sequencing and annotation.</title>
        <authorList>
            <consortium name="The Broad Institute Genomics Platform"/>
            <consortium name="The Broad Institute Genome Sequencing Center for Infectious Disease"/>
            <person name="Wu L."/>
            <person name="Ma J."/>
        </authorList>
    </citation>
    <scope>NUCLEOTIDE SEQUENCE [LARGE SCALE GENOMIC DNA]</scope>
    <source>
        <strain evidence="2">KCTC 42423</strain>
    </source>
</reference>
<dbReference type="RefSeq" id="WP_378298255.1">
    <property type="nucleotide sequence ID" value="NZ_JBHULX010000031.1"/>
</dbReference>
<keyword evidence="2" id="KW-1185">Reference proteome</keyword>
<organism evidence="1 2">
    <name type="scientific">Aquimarina hainanensis</name>
    <dbReference type="NCBI Taxonomy" id="1578017"/>
    <lineage>
        <taxon>Bacteria</taxon>
        <taxon>Pseudomonadati</taxon>
        <taxon>Bacteroidota</taxon>
        <taxon>Flavobacteriia</taxon>
        <taxon>Flavobacteriales</taxon>
        <taxon>Flavobacteriaceae</taxon>
        <taxon>Aquimarina</taxon>
    </lineage>
</organism>
<feature type="non-terminal residue" evidence="1">
    <location>
        <position position="138"/>
    </location>
</feature>
<name>A0ABW5NA30_9FLAO</name>